<dbReference type="InterPro" id="IPR012902">
    <property type="entry name" value="N_methyl_site"/>
</dbReference>
<dbReference type="Proteomes" id="UP000245081">
    <property type="component" value="Unassembled WGS sequence"/>
</dbReference>
<proteinExistence type="predicted"/>
<dbReference type="RefSeq" id="WP_181376121.1">
    <property type="nucleotide sequence ID" value="NZ_BDOQ01000001.1"/>
</dbReference>
<keyword evidence="1" id="KW-0812">Transmembrane</keyword>
<comment type="caution">
    <text evidence="2">The sequence shown here is derived from an EMBL/GenBank/DDBJ whole genome shotgun (WGS) entry which is preliminary data.</text>
</comment>
<organism evidence="2 3">
    <name type="scientific">Novimethylophilus kurashikiensis</name>
    <dbReference type="NCBI Taxonomy" id="1825523"/>
    <lineage>
        <taxon>Bacteria</taxon>
        <taxon>Pseudomonadati</taxon>
        <taxon>Pseudomonadota</taxon>
        <taxon>Betaproteobacteria</taxon>
        <taxon>Nitrosomonadales</taxon>
        <taxon>Methylophilaceae</taxon>
        <taxon>Novimethylophilus</taxon>
    </lineage>
</organism>
<dbReference type="NCBIfam" id="TIGR02523">
    <property type="entry name" value="type_IV_pilV"/>
    <property type="match status" value="1"/>
</dbReference>
<evidence type="ECO:0000313" key="3">
    <source>
        <dbReference type="Proteomes" id="UP000245081"/>
    </source>
</evidence>
<dbReference type="NCBIfam" id="TIGR02532">
    <property type="entry name" value="IV_pilin_GFxxxE"/>
    <property type="match status" value="1"/>
</dbReference>
<name>A0A2R5F181_9PROT</name>
<sequence length="140" mass="15210">MNIHHRKQQGFTMMETLVSIMVVAFGLLGFAAMMAKSVKDNRIAYMRSQATMLSYDITERMRVNRQAALSGSYTIGIGSTPVGSSVAQLDLIKWKNEVLQSLPQGDGAVSVMGDGKTTITLQWDDDGDGVATSFVTQTTI</sequence>
<keyword evidence="1" id="KW-1133">Transmembrane helix</keyword>
<protein>
    <submittedName>
        <fullName evidence="2">Type IV pilus assembly protein PilV</fullName>
    </submittedName>
</protein>
<accession>A0A2R5F181</accession>
<evidence type="ECO:0000313" key="2">
    <source>
        <dbReference type="EMBL" id="GBG12507.1"/>
    </source>
</evidence>
<evidence type="ECO:0000256" key="1">
    <source>
        <dbReference type="SAM" id="Phobius"/>
    </source>
</evidence>
<gene>
    <name evidence="2" type="primary">pilV</name>
    <name evidence="2" type="ORF">NMK_0038</name>
</gene>
<reference evidence="2 3" key="1">
    <citation type="journal article" date="2018" name="Environ. Microbiol.">
        <title>Isolation and genomic characterization of Novimethylophilus kurashikiensis gen. nov. sp. nov., a new lanthanide-dependent methylotrophic species of Methylophilaceae.</title>
        <authorList>
            <person name="Lv H."/>
            <person name="Sahin N."/>
            <person name="Tani A."/>
        </authorList>
    </citation>
    <scope>NUCLEOTIDE SEQUENCE [LARGE SCALE GENOMIC DNA]</scope>
    <source>
        <strain evidence="2 3">La2-4</strain>
    </source>
</reference>
<feature type="transmembrane region" description="Helical" evidence="1">
    <location>
        <begin position="17"/>
        <end position="38"/>
    </location>
</feature>
<dbReference type="InterPro" id="IPR013362">
    <property type="entry name" value="Pilus_4_PilV"/>
</dbReference>
<keyword evidence="1" id="KW-0472">Membrane</keyword>
<dbReference type="Pfam" id="PF07963">
    <property type="entry name" value="N_methyl"/>
    <property type="match status" value="1"/>
</dbReference>
<keyword evidence="3" id="KW-1185">Reference proteome</keyword>
<dbReference type="AlphaFoldDB" id="A0A2R5F181"/>
<dbReference type="EMBL" id="BDOQ01000001">
    <property type="protein sequence ID" value="GBG12507.1"/>
    <property type="molecule type" value="Genomic_DNA"/>
</dbReference>